<keyword evidence="3" id="KW-1185">Reference proteome</keyword>
<evidence type="ECO:0000313" key="3">
    <source>
        <dbReference type="Proteomes" id="UP000823941"/>
    </source>
</evidence>
<feature type="region of interest" description="Disordered" evidence="1">
    <location>
        <begin position="41"/>
        <end position="62"/>
    </location>
</feature>
<proteinExistence type="predicted"/>
<organism evidence="2 3">
    <name type="scientific">Plutella xylostella</name>
    <name type="common">Diamondback moth</name>
    <name type="synonym">Plutella maculipennis</name>
    <dbReference type="NCBI Taxonomy" id="51655"/>
    <lineage>
        <taxon>Eukaryota</taxon>
        <taxon>Metazoa</taxon>
        <taxon>Ecdysozoa</taxon>
        <taxon>Arthropoda</taxon>
        <taxon>Hexapoda</taxon>
        <taxon>Insecta</taxon>
        <taxon>Pterygota</taxon>
        <taxon>Neoptera</taxon>
        <taxon>Endopterygota</taxon>
        <taxon>Lepidoptera</taxon>
        <taxon>Glossata</taxon>
        <taxon>Ditrysia</taxon>
        <taxon>Yponomeutoidea</taxon>
        <taxon>Plutellidae</taxon>
        <taxon>Plutella</taxon>
    </lineage>
</organism>
<feature type="compositionally biased region" description="Basic and acidic residues" evidence="1">
    <location>
        <begin position="15"/>
        <end position="28"/>
    </location>
</feature>
<name>A0ABQ7QDN4_PLUXY</name>
<protein>
    <submittedName>
        <fullName evidence="2">Uncharacterized protein</fullName>
    </submittedName>
</protein>
<dbReference type="Proteomes" id="UP000823941">
    <property type="component" value="Chromosome 16"/>
</dbReference>
<evidence type="ECO:0000313" key="2">
    <source>
        <dbReference type="EMBL" id="KAG7303170.1"/>
    </source>
</evidence>
<sequence>MRVDIIYDSSDNAPETEHKHSWLHAGQHERRAVSLGGRLLLQSERDGAPRDTSPGEATSSWN</sequence>
<dbReference type="EMBL" id="JAHIBW010000016">
    <property type="protein sequence ID" value="KAG7303170.1"/>
    <property type="molecule type" value="Genomic_DNA"/>
</dbReference>
<accession>A0ABQ7QDN4</accession>
<reference evidence="2 3" key="1">
    <citation type="submission" date="2021-06" db="EMBL/GenBank/DDBJ databases">
        <title>A haploid diamondback moth (Plutella xylostella L.) genome assembly resolves 31 chromosomes and identifies a diamide resistance mutation.</title>
        <authorList>
            <person name="Ward C.M."/>
            <person name="Perry K.D."/>
            <person name="Baker G."/>
            <person name="Powis K."/>
            <person name="Heckel D.G."/>
            <person name="Baxter S.W."/>
        </authorList>
    </citation>
    <scope>NUCLEOTIDE SEQUENCE [LARGE SCALE GENOMIC DNA]</scope>
    <source>
        <strain evidence="2 3">LV</strain>
        <tissue evidence="2">Single pupa</tissue>
    </source>
</reference>
<evidence type="ECO:0000256" key="1">
    <source>
        <dbReference type="SAM" id="MobiDB-lite"/>
    </source>
</evidence>
<feature type="region of interest" description="Disordered" evidence="1">
    <location>
        <begin position="1"/>
        <end position="28"/>
    </location>
</feature>
<comment type="caution">
    <text evidence="2">The sequence shown here is derived from an EMBL/GenBank/DDBJ whole genome shotgun (WGS) entry which is preliminary data.</text>
</comment>
<gene>
    <name evidence="2" type="ORF">JYU34_011630</name>
</gene>